<dbReference type="InterPro" id="IPR016166">
    <property type="entry name" value="FAD-bd_PCMH"/>
</dbReference>
<dbReference type="Pfam" id="PF08031">
    <property type="entry name" value="BBE"/>
    <property type="match status" value="1"/>
</dbReference>
<dbReference type="InterPro" id="IPR006311">
    <property type="entry name" value="TAT_signal"/>
</dbReference>
<protein>
    <submittedName>
        <fullName evidence="7">FAD-binding protein</fullName>
    </submittedName>
</protein>
<dbReference type="PANTHER" id="PTHR42973">
    <property type="entry name" value="BINDING OXIDOREDUCTASE, PUTATIVE (AFU_ORTHOLOGUE AFUA_1G17690)-RELATED"/>
    <property type="match status" value="1"/>
</dbReference>
<dbReference type="SUPFAM" id="SSF56176">
    <property type="entry name" value="FAD-binding/transporter-associated domain-like"/>
    <property type="match status" value="1"/>
</dbReference>
<keyword evidence="5" id="KW-0560">Oxidoreductase</keyword>
<dbReference type="Gene3D" id="3.30.465.10">
    <property type="match status" value="2"/>
</dbReference>
<evidence type="ECO:0000256" key="2">
    <source>
        <dbReference type="ARBA" id="ARBA00005466"/>
    </source>
</evidence>
<organism evidence="7 8">
    <name type="scientific">Mycolicibacterium hippocampi</name>
    <dbReference type="NCBI Taxonomy" id="659824"/>
    <lineage>
        <taxon>Bacteria</taxon>
        <taxon>Bacillati</taxon>
        <taxon>Actinomycetota</taxon>
        <taxon>Actinomycetes</taxon>
        <taxon>Mycobacteriales</taxon>
        <taxon>Mycobacteriaceae</taxon>
        <taxon>Mycolicibacterium</taxon>
    </lineage>
</organism>
<keyword evidence="4" id="KW-0274">FAD</keyword>
<dbReference type="PANTHER" id="PTHR42973:SF39">
    <property type="entry name" value="FAD-BINDING PCMH-TYPE DOMAIN-CONTAINING PROTEIN"/>
    <property type="match status" value="1"/>
</dbReference>
<dbReference type="InterPro" id="IPR012951">
    <property type="entry name" value="BBE"/>
</dbReference>
<keyword evidence="8" id="KW-1185">Reference proteome</keyword>
<dbReference type="Proteomes" id="UP000465304">
    <property type="component" value="Unassembled WGS sequence"/>
</dbReference>
<comment type="caution">
    <text evidence="7">The sequence shown here is derived from an EMBL/GenBank/DDBJ whole genome shotgun (WGS) entry which is preliminary data.</text>
</comment>
<feature type="domain" description="FAD-binding PCMH-type" evidence="6">
    <location>
        <begin position="114"/>
        <end position="298"/>
    </location>
</feature>
<dbReference type="Pfam" id="PF01565">
    <property type="entry name" value="FAD_binding_4"/>
    <property type="match status" value="1"/>
</dbReference>
<dbReference type="InterPro" id="IPR016169">
    <property type="entry name" value="FAD-bd_PCMH_sub2"/>
</dbReference>
<dbReference type="InterPro" id="IPR050416">
    <property type="entry name" value="FAD-linked_Oxidoreductase"/>
</dbReference>
<evidence type="ECO:0000313" key="8">
    <source>
        <dbReference type="Proteomes" id="UP000465304"/>
    </source>
</evidence>
<dbReference type="PROSITE" id="PS51318">
    <property type="entry name" value="TAT"/>
    <property type="match status" value="1"/>
</dbReference>
<dbReference type="GO" id="GO:0071949">
    <property type="term" value="F:FAD binding"/>
    <property type="evidence" value="ECO:0007669"/>
    <property type="project" value="InterPro"/>
</dbReference>
<evidence type="ECO:0000256" key="1">
    <source>
        <dbReference type="ARBA" id="ARBA00001974"/>
    </source>
</evidence>
<dbReference type="InterPro" id="IPR036318">
    <property type="entry name" value="FAD-bd_PCMH-like_sf"/>
</dbReference>
<comment type="similarity">
    <text evidence="2">Belongs to the oxygen-dependent FAD-linked oxidoreductase family.</text>
</comment>
<comment type="cofactor">
    <cofactor evidence="1">
        <name>FAD</name>
        <dbReference type="ChEBI" id="CHEBI:57692"/>
    </cofactor>
</comment>
<dbReference type="InterPro" id="IPR006094">
    <property type="entry name" value="Oxid_FAD_bind_N"/>
</dbReference>
<dbReference type="PROSITE" id="PS51387">
    <property type="entry name" value="FAD_PCMH"/>
    <property type="match status" value="1"/>
</dbReference>
<keyword evidence="3" id="KW-0285">Flavoprotein</keyword>
<dbReference type="GO" id="GO:0016491">
    <property type="term" value="F:oxidoreductase activity"/>
    <property type="evidence" value="ECO:0007669"/>
    <property type="project" value="UniProtKB-KW"/>
</dbReference>
<evidence type="ECO:0000256" key="3">
    <source>
        <dbReference type="ARBA" id="ARBA00022630"/>
    </source>
</evidence>
<dbReference type="EMBL" id="BLLB01000002">
    <property type="protein sequence ID" value="GFG99984.1"/>
    <property type="molecule type" value="Genomic_DNA"/>
</dbReference>
<sequence length="594" mass="63696">MASHWEASGISRRGFLGGASAFALLTAGCSPSNGGGTASTSPTPVDGLPAEAEWAALREQVGGRLIDVESPLTSCTADVTGDTCSAVLENLKNPFWIEEQPGALQTTGWLGAWQNQVSLYAVAAENADDIAAAVNFARDNRVRLVVKGTGHDYLGRSNAPDSLLVWTHNMREVTFHPEFRWAGATTDRPPVQALSVAAGARWLEAYQEATANGVYVQGGGCTSVGACGGFTLGGGFGNFSKRFGSGAGGVLEMEVVTADGQVRVVNEAQDADLFWALRGGGGGTFGIVSRITYLAHPIPQTVGSLSGTIKASGDDAFRDVLGSFVRFFPGALIDGSWGEQIAVKPDNTLELSVVWLDLTTEQARAVWEPFTSALQADGLATVDLDFDSHAFRDLWNTAYWQRVAPETITLDPRADQPSGQFWWASNQGEVSQFIFSYLSRWLPLKMFVDTPDDLVDALFEASRLARVSIHINKGLAGASEEVLTRERTTCINPACLEAAAFATIGSQQATAYPGIAGHEPDLTVGRKAAERTNTAIDIIRNATPGAGTYFNEADYFEPDWQHAFWGTNYDRLLSIKRNVDPDNLFRVHNGVGSE</sequence>
<dbReference type="AlphaFoldDB" id="A0A7I9ZG36"/>
<evidence type="ECO:0000259" key="6">
    <source>
        <dbReference type="PROSITE" id="PS51387"/>
    </source>
</evidence>
<evidence type="ECO:0000256" key="5">
    <source>
        <dbReference type="ARBA" id="ARBA00023002"/>
    </source>
</evidence>
<gene>
    <name evidence="7" type="ORF">MHIP_04680</name>
</gene>
<accession>A0A7I9ZG36</accession>
<name>A0A7I9ZG36_9MYCO</name>
<evidence type="ECO:0000313" key="7">
    <source>
        <dbReference type="EMBL" id="GFG99984.1"/>
    </source>
</evidence>
<dbReference type="RefSeq" id="WP_163886750.1">
    <property type="nucleotide sequence ID" value="NZ_BLLB01000002.1"/>
</dbReference>
<proteinExistence type="inferred from homology"/>
<reference evidence="7 8" key="1">
    <citation type="journal article" date="2019" name="Emerg. Microbes Infect.">
        <title>Comprehensive subspecies identification of 175 nontuberculous mycobacteria species based on 7547 genomic profiles.</title>
        <authorList>
            <person name="Matsumoto Y."/>
            <person name="Kinjo T."/>
            <person name="Motooka D."/>
            <person name="Nabeya D."/>
            <person name="Jung N."/>
            <person name="Uechi K."/>
            <person name="Horii T."/>
            <person name="Iida T."/>
            <person name="Fujita J."/>
            <person name="Nakamura S."/>
        </authorList>
    </citation>
    <scope>NUCLEOTIDE SEQUENCE [LARGE SCALE GENOMIC DNA]</scope>
    <source>
        <strain evidence="7 8">JCM 30996</strain>
    </source>
</reference>
<evidence type="ECO:0000256" key="4">
    <source>
        <dbReference type="ARBA" id="ARBA00022827"/>
    </source>
</evidence>